<comment type="caution">
    <text evidence="1">The sequence shown here is derived from an EMBL/GenBank/DDBJ whole genome shotgun (WGS) entry which is preliminary data.</text>
</comment>
<dbReference type="InterPro" id="IPR029063">
    <property type="entry name" value="SAM-dependent_MTases_sf"/>
</dbReference>
<keyword evidence="1" id="KW-0489">Methyltransferase</keyword>
<dbReference type="RefSeq" id="WP_344041784.1">
    <property type="nucleotide sequence ID" value="NZ_BAAAKE010000030.1"/>
</dbReference>
<sequence>MNTTHRILTTLAHAGEHGLTGADLRERTGIGVRAGYPRLVRLGIAGLVTLRWESTRPGAPRSCRYRVTDLGRAEARQRELLPPARSTPGVTVPWARDARAGQVGDGAAPPEAFGARWPHPVLLRNHLLGGSLNRPVDRQEAARLRRLDPGIDTRARALETHRGAVLRALADNGSAEQVLDLSTGVPAPGIVRCAHLALADQDPPTPVVYVVTDDQLALATRTVLHGCSHTGAVVADPCDAHTLWRAVTRLDRTPRRLLHPGRPVVLDASTIGDLVPDPRRLHAVLRAWRSTVPDGSVLLLAHSLDPALPDPLPVAHRAGWHRLPAVPPSSPDTRGVVDHRTQVAVLTTAKRRRTRREA</sequence>
<dbReference type="Pfam" id="PF04672">
    <property type="entry name" value="Methyltransf_19"/>
    <property type="match status" value="1"/>
</dbReference>
<proteinExistence type="predicted"/>
<dbReference type="GO" id="GO:0008168">
    <property type="term" value="F:methyltransferase activity"/>
    <property type="evidence" value="ECO:0007669"/>
    <property type="project" value="UniProtKB-KW"/>
</dbReference>
<accession>A0ABV9Y017</accession>
<dbReference type="SUPFAM" id="SSF46785">
    <property type="entry name" value="Winged helix' DNA-binding domain"/>
    <property type="match status" value="1"/>
</dbReference>
<dbReference type="GO" id="GO:0032259">
    <property type="term" value="P:methylation"/>
    <property type="evidence" value="ECO:0007669"/>
    <property type="project" value="UniProtKB-KW"/>
</dbReference>
<dbReference type="Gene3D" id="3.40.50.150">
    <property type="entry name" value="Vaccinia Virus protein VP39"/>
    <property type="match status" value="1"/>
</dbReference>
<dbReference type="InterPro" id="IPR036390">
    <property type="entry name" value="WH_DNA-bd_sf"/>
</dbReference>
<reference evidence="2" key="1">
    <citation type="journal article" date="2019" name="Int. J. Syst. Evol. Microbiol.">
        <title>The Global Catalogue of Microorganisms (GCM) 10K type strain sequencing project: providing services to taxonomists for standard genome sequencing and annotation.</title>
        <authorList>
            <consortium name="The Broad Institute Genomics Platform"/>
            <consortium name="The Broad Institute Genome Sequencing Center for Infectious Disease"/>
            <person name="Wu L."/>
            <person name="Ma J."/>
        </authorList>
    </citation>
    <scope>NUCLEOTIDE SEQUENCE [LARGE SCALE GENOMIC DNA]</scope>
    <source>
        <strain evidence="2">KCTC 12848</strain>
    </source>
</reference>
<dbReference type="InterPro" id="IPR006764">
    <property type="entry name" value="SAM_dep_MeTrfase_SAV2177_type"/>
</dbReference>
<dbReference type="Proteomes" id="UP001595833">
    <property type="component" value="Unassembled WGS sequence"/>
</dbReference>
<organism evidence="1 2">
    <name type="scientific">Saccharothrix xinjiangensis</name>
    <dbReference type="NCBI Taxonomy" id="204798"/>
    <lineage>
        <taxon>Bacteria</taxon>
        <taxon>Bacillati</taxon>
        <taxon>Actinomycetota</taxon>
        <taxon>Actinomycetes</taxon>
        <taxon>Pseudonocardiales</taxon>
        <taxon>Pseudonocardiaceae</taxon>
        <taxon>Saccharothrix</taxon>
    </lineage>
</organism>
<gene>
    <name evidence="1" type="ORF">ACFPFM_18610</name>
</gene>
<keyword evidence="1" id="KW-0808">Transferase</keyword>
<keyword evidence="2" id="KW-1185">Reference proteome</keyword>
<evidence type="ECO:0000313" key="1">
    <source>
        <dbReference type="EMBL" id="MFC5055761.1"/>
    </source>
</evidence>
<name>A0ABV9Y017_9PSEU</name>
<dbReference type="EC" id="2.1.1.-" evidence="1"/>
<evidence type="ECO:0000313" key="2">
    <source>
        <dbReference type="Proteomes" id="UP001595833"/>
    </source>
</evidence>
<protein>
    <submittedName>
        <fullName evidence="1">SAM-dependent methyltransferase</fullName>
        <ecNumber evidence="1">2.1.1.-</ecNumber>
    </submittedName>
</protein>
<dbReference type="EMBL" id="JBHSJB010000017">
    <property type="protein sequence ID" value="MFC5055761.1"/>
    <property type="molecule type" value="Genomic_DNA"/>
</dbReference>